<dbReference type="Pfam" id="PF13649">
    <property type="entry name" value="Methyltransf_25"/>
    <property type="match status" value="1"/>
</dbReference>
<evidence type="ECO:0000256" key="5">
    <source>
        <dbReference type="PROSITE-ProRule" id="PRU00848"/>
    </source>
</evidence>
<evidence type="ECO:0000313" key="10">
    <source>
        <dbReference type="EMBL" id="KAH9521674.1"/>
    </source>
</evidence>
<reference evidence="9" key="3">
    <citation type="journal article" date="2021" name="World Allergy Organ. J.">
        <title>Chromosome-level assembly of Dermatophagoides farinae genome and transcriptome reveals two novel allergens Der f 37 and Der f 39.</title>
        <authorList>
            <person name="Chen J."/>
            <person name="Cai Z."/>
            <person name="Fan D."/>
            <person name="Hu J."/>
            <person name="Hou Y."/>
            <person name="He Y."/>
            <person name="Zhang Z."/>
            <person name="Zhao Z."/>
            <person name="Gao P."/>
            <person name="Hu W."/>
            <person name="Sun J."/>
            <person name="Li J."/>
            <person name="Ji K."/>
        </authorList>
    </citation>
    <scope>NUCLEOTIDE SEQUENCE</scope>
    <source>
        <strain evidence="9">JKM2019</strain>
    </source>
</reference>
<dbReference type="FunFam" id="3.40.50.150:FF:000083">
    <property type="entry name" value="7SK snRNA methylphosphate capping enzyme"/>
    <property type="match status" value="1"/>
</dbReference>
<sequence>MSNQPRSNELNRANNYQSRSNHNSYRKRRFVSLPMEFHESCLNYCGKKRRNTSNMTMVPASHLLMGGVNFQDPLNLKSNKTNDDQSNISGNNHDNTNKIDRSPDNSKEMVNVLIPSNLQDPLNLTHSDCPKESDLISADSITNKSTSGGGIIINHNHNPHCNKRQRTSSESEIHRQMSLPSTSKTSSAMIKDDSCLNHHCYHNIQSSSSLIQSSSTTTTSKTIRKPPLLQRCSSKDCCTHNNNNNNHHKRYTNNICDTNFRSDRSKQPLNHSHQQPQQQHPDSIKSNTKQQKQKERFQYGNYNRYYGYRTMENDEDPRIGLFRPEWFTDKDVLDIGCNVGQVTMKIAQNFHPNKIIGIDIDQSLIKVAKKNVRQIVTKKIIEKEKFDSLPNVDDETVNDFPNNVNFVQVNYVPTSDDKLEYQKPEYDCILCLSVTKWIHLNWGDAALKRAFRRMFLQLRPGGSLILEPQPWSSYKKAKMSAKLRENFRSIRFKPEHFHEFLLKDVGFKSCELLGTPAHNQKGFQRPIYLYKKKMEN</sequence>
<feature type="compositionally biased region" description="Polar residues" evidence="7">
    <location>
        <begin position="76"/>
        <end position="94"/>
    </location>
</feature>
<reference evidence="9" key="2">
    <citation type="submission" date="2020-06" db="EMBL/GenBank/DDBJ databases">
        <authorList>
            <person name="Ji K."/>
            <person name="Li J."/>
        </authorList>
    </citation>
    <scope>NUCLEOTIDE SEQUENCE</scope>
    <source>
        <strain evidence="9">JKM2019</strain>
        <tissue evidence="9">Whole body</tissue>
    </source>
</reference>
<keyword evidence="11" id="KW-1185">Reference proteome</keyword>
<feature type="region of interest" description="Disordered" evidence="7">
    <location>
        <begin position="258"/>
        <end position="296"/>
    </location>
</feature>
<dbReference type="Gene3D" id="3.40.50.150">
    <property type="entry name" value="Vaccinia Virus protein VP39"/>
    <property type="match status" value="1"/>
</dbReference>
<proteinExistence type="inferred from homology"/>
<feature type="domain" description="Bin3-type SAM" evidence="8">
    <location>
        <begin position="316"/>
        <end position="535"/>
    </location>
</feature>
<keyword evidence="2 6" id="KW-0489">Methyltransferase</keyword>
<dbReference type="InterPro" id="IPR029063">
    <property type="entry name" value="SAM-dependent_MTases_sf"/>
</dbReference>
<evidence type="ECO:0000256" key="4">
    <source>
        <dbReference type="ARBA" id="ARBA00022691"/>
    </source>
</evidence>
<protein>
    <recommendedName>
        <fullName evidence="6">RNA methyltransferase</fullName>
        <ecNumber evidence="6">2.1.1.-</ecNumber>
    </recommendedName>
</protein>
<feature type="region of interest" description="Disordered" evidence="7">
    <location>
        <begin position="1"/>
        <end position="25"/>
    </location>
</feature>
<dbReference type="InterPro" id="IPR039772">
    <property type="entry name" value="Bin3-like"/>
</dbReference>
<dbReference type="GO" id="GO:0008171">
    <property type="term" value="F:O-methyltransferase activity"/>
    <property type="evidence" value="ECO:0007669"/>
    <property type="project" value="UniProtKB-UniRule"/>
</dbReference>
<dbReference type="EC" id="2.1.1.-" evidence="6"/>
<evidence type="ECO:0000313" key="9">
    <source>
        <dbReference type="EMBL" id="KAH7639612.1"/>
    </source>
</evidence>
<evidence type="ECO:0000256" key="7">
    <source>
        <dbReference type="SAM" id="MobiDB-lite"/>
    </source>
</evidence>
<dbReference type="InterPro" id="IPR041698">
    <property type="entry name" value="Methyltransf_25"/>
</dbReference>
<evidence type="ECO:0000259" key="8">
    <source>
        <dbReference type="PROSITE" id="PS51515"/>
    </source>
</evidence>
<evidence type="ECO:0000256" key="1">
    <source>
        <dbReference type="ARBA" id="ARBA00008361"/>
    </source>
</evidence>
<dbReference type="GO" id="GO:0032259">
    <property type="term" value="P:methylation"/>
    <property type="evidence" value="ECO:0007669"/>
    <property type="project" value="UniProtKB-KW"/>
</dbReference>
<dbReference type="SUPFAM" id="SSF53335">
    <property type="entry name" value="S-adenosyl-L-methionine-dependent methyltransferases"/>
    <property type="match status" value="1"/>
</dbReference>
<dbReference type="EMBL" id="ASGP02000002">
    <property type="protein sequence ID" value="KAH9521674.1"/>
    <property type="molecule type" value="Genomic_DNA"/>
</dbReference>
<dbReference type="PANTHER" id="PTHR12315:SF0">
    <property type="entry name" value="7SK SNRNA METHYLPHOSPHATE CAPPING ENZYME"/>
    <property type="match status" value="1"/>
</dbReference>
<dbReference type="OrthoDB" id="10017101at2759"/>
<feature type="compositionally biased region" description="Basic and acidic residues" evidence="7">
    <location>
        <begin position="95"/>
        <end position="104"/>
    </location>
</feature>
<keyword evidence="4 5" id="KW-0949">S-adenosyl-L-methionine</keyword>
<feature type="region of interest" description="Disordered" evidence="7">
    <location>
        <begin position="74"/>
        <end position="104"/>
    </location>
</feature>
<dbReference type="PROSITE" id="PS51515">
    <property type="entry name" value="BIN3_SAM"/>
    <property type="match status" value="1"/>
</dbReference>
<reference evidence="10" key="1">
    <citation type="submission" date="2013-05" db="EMBL/GenBank/DDBJ databases">
        <authorList>
            <person name="Yim A.K.Y."/>
            <person name="Chan T.F."/>
            <person name="Ji K.M."/>
            <person name="Liu X.Y."/>
            <person name="Zhou J.W."/>
            <person name="Li R.Q."/>
            <person name="Yang K.Y."/>
            <person name="Li J."/>
            <person name="Li M."/>
            <person name="Law P.T.W."/>
            <person name="Wu Y.L."/>
            <person name="Cai Z.L."/>
            <person name="Qin H."/>
            <person name="Bao Y."/>
            <person name="Leung R.K.K."/>
            <person name="Ng P.K.S."/>
            <person name="Zou J."/>
            <person name="Zhong X.J."/>
            <person name="Ran P.X."/>
            <person name="Zhong N.S."/>
            <person name="Liu Z.G."/>
            <person name="Tsui S.K.W."/>
        </authorList>
    </citation>
    <scope>NUCLEOTIDE SEQUENCE</scope>
    <source>
        <strain evidence="10">Derf</strain>
        <tissue evidence="10">Whole organism</tissue>
    </source>
</reference>
<feature type="compositionally biased region" description="Low complexity" evidence="7">
    <location>
        <begin position="267"/>
        <end position="281"/>
    </location>
</feature>
<comment type="similarity">
    <text evidence="1 6">Belongs to the methyltransferase superfamily.</text>
</comment>
<name>A0A922I3R7_DERFA</name>
<reference evidence="10" key="4">
    <citation type="journal article" date="2022" name="Res Sq">
        <title>Comparative Genomics Reveals Insights into the Divergent Evolution of Astigmatic Mites and Household Pest Adaptations.</title>
        <authorList>
            <person name="Xiong Q."/>
            <person name="Wan A.T.-Y."/>
            <person name="Liu X.-Y."/>
            <person name="Fung C.S.-H."/>
            <person name="Xiao X."/>
            <person name="Malainual N."/>
            <person name="Hou J."/>
            <person name="Wang L."/>
            <person name="Wang M."/>
            <person name="Yang K."/>
            <person name="Cui Y."/>
            <person name="Leung E."/>
            <person name="Nong W."/>
            <person name="Shin S.-K."/>
            <person name="Au S."/>
            <person name="Jeong K.Y."/>
            <person name="Chew F.T."/>
            <person name="Hui J."/>
            <person name="Leung T.F."/>
            <person name="Tungtrongchitr A."/>
            <person name="Zhong N."/>
            <person name="Liu Z."/>
            <person name="Tsui S."/>
        </authorList>
    </citation>
    <scope>NUCLEOTIDE SEQUENCE</scope>
    <source>
        <strain evidence="10">Derf</strain>
        <tissue evidence="10">Whole organism</tissue>
    </source>
</reference>
<evidence type="ECO:0000313" key="11">
    <source>
        <dbReference type="Proteomes" id="UP000790347"/>
    </source>
</evidence>
<accession>A0A922I3R7</accession>
<dbReference type="PANTHER" id="PTHR12315">
    <property type="entry name" value="BICOID-INTERACTING PROTEIN RELATED"/>
    <property type="match status" value="1"/>
</dbReference>
<dbReference type="GO" id="GO:0008173">
    <property type="term" value="F:RNA methyltransferase activity"/>
    <property type="evidence" value="ECO:0007669"/>
    <property type="project" value="UniProtKB-UniRule"/>
</dbReference>
<comment type="caution">
    <text evidence="10">The sequence shown here is derived from an EMBL/GenBank/DDBJ whole genome shotgun (WGS) entry which is preliminary data.</text>
</comment>
<dbReference type="GO" id="GO:0040031">
    <property type="term" value="P:snRNA modification"/>
    <property type="evidence" value="ECO:0007669"/>
    <property type="project" value="TreeGrafter"/>
</dbReference>
<keyword evidence="3 6" id="KW-0808">Transferase</keyword>
<evidence type="ECO:0000256" key="3">
    <source>
        <dbReference type="ARBA" id="ARBA00022679"/>
    </source>
</evidence>
<dbReference type="CDD" id="cd02440">
    <property type="entry name" value="AdoMet_MTases"/>
    <property type="match status" value="1"/>
</dbReference>
<evidence type="ECO:0000256" key="6">
    <source>
        <dbReference type="RuleBase" id="RU367087"/>
    </source>
</evidence>
<feature type="compositionally biased region" description="Polar residues" evidence="7">
    <location>
        <begin position="1"/>
        <end position="23"/>
    </location>
</feature>
<evidence type="ECO:0000256" key="2">
    <source>
        <dbReference type="ARBA" id="ARBA00022603"/>
    </source>
</evidence>
<dbReference type="AlphaFoldDB" id="A0A922I3R7"/>
<organism evidence="10 11">
    <name type="scientific">Dermatophagoides farinae</name>
    <name type="common">American house dust mite</name>
    <dbReference type="NCBI Taxonomy" id="6954"/>
    <lineage>
        <taxon>Eukaryota</taxon>
        <taxon>Metazoa</taxon>
        <taxon>Ecdysozoa</taxon>
        <taxon>Arthropoda</taxon>
        <taxon>Chelicerata</taxon>
        <taxon>Arachnida</taxon>
        <taxon>Acari</taxon>
        <taxon>Acariformes</taxon>
        <taxon>Sarcoptiformes</taxon>
        <taxon>Astigmata</taxon>
        <taxon>Psoroptidia</taxon>
        <taxon>Analgoidea</taxon>
        <taxon>Pyroglyphidae</taxon>
        <taxon>Dermatophagoidinae</taxon>
        <taxon>Dermatophagoides</taxon>
    </lineage>
</organism>
<dbReference type="GO" id="GO:0017069">
    <property type="term" value="F:snRNA binding"/>
    <property type="evidence" value="ECO:0007669"/>
    <property type="project" value="TreeGrafter"/>
</dbReference>
<dbReference type="InterPro" id="IPR024160">
    <property type="entry name" value="BIN3_SAM-bd_dom"/>
</dbReference>
<dbReference type="Proteomes" id="UP000790347">
    <property type="component" value="Unassembled WGS sequence"/>
</dbReference>
<dbReference type="InterPro" id="IPR010675">
    <property type="entry name" value="Bin3_C"/>
</dbReference>
<dbReference type="Proteomes" id="UP000828236">
    <property type="component" value="Unassembled WGS sequence"/>
</dbReference>
<dbReference type="Pfam" id="PF06859">
    <property type="entry name" value="Bin3"/>
    <property type="match status" value="1"/>
</dbReference>
<dbReference type="EMBL" id="SDOV01000007">
    <property type="protein sequence ID" value="KAH7639612.1"/>
    <property type="molecule type" value="Genomic_DNA"/>
</dbReference>
<gene>
    <name evidence="10" type="ORF">DERF_005310</name>
    <name evidence="9" type="ORF">HUG17_3645</name>
</gene>